<dbReference type="EMBL" id="CZRL01000095">
    <property type="protein sequence ID" value="CUS53250.1"/>
    <property type="molecule type" value="Genomic_DNA"/>
</dbReference>
<protein>
    <submittedName>
        <fullName evidence="1">Uncharacterized protein</fullName>
    </submittedName>
</protein>
<proteinExistence type="predicted"/>
<sequence length="63" mass="7414">MSNNVRAGWPIRDHWPEIKKMPLGIIFCESLLLCWYESKDQHEAHNLQSACSDKNERPLQHPD</sequence>
<gene>
    <name evidence="1" type="ORF">MGWOODY_XGa1726</name>
</gene>
<reference evidence="1" key="1">
    <citation type="submission" date="2015-10" db="EMBL/GenBank/DDBJ databases">
        <authorList>
            <person name="Gilbert D.G."/>
        </authorList>
    </citation>
    <scope>NUCLEOTIDE SEQUENCE</scope>
</reference>
<accession>A0A160TVS9</accession>
<name>A0A160TVS9_9ZZZZ</name>
<organism evidence="1">
    <name type="scientific">hydrothermal vent metagenome</name>
    <dbReference type="NCBI Taxonomy" id="652676"/>
    <lineage>
        <taxon>unclassified sequences</taxon>
        <taxon>metagenomes</taxon>
        <taxon>ecological metagenomes</taxon>
    </lineage>
</organism>
<dbReference type="AlphaFoldDB" id="A0A160TVS9"/>
<evidence type="ECO:0000313" key="1">
    <source>
        <dbReference type="EMBL" id="CUS53250.1"/>
    </source>
</evidence>